<dbReference type="GO" id="GO:0006223">
    <property type="term" value="P:uracil salvage"/>
    <property type="evidence" value="ECO:0007669"/>
    <property type="project" value="InterPro"/>
</dbReference>
<sequence length="206" mass="23436">MIKQIENSLILNYISKIRNIDLESFLFRNYISEIAKMLAVSAFEKEEMVFRKTPTWAGEQEFLFLEEEKYVFIPILRAALPMLDGVLEMMPNAKAGFLALKRDEETFESKLFYDRVPDLEGKVAVLLDPMVATGGSLEYAIDIIKKKNPVKIISFNIIGSPEGLDFVSSKHKDVDIYIAQIDKELNDKKYILPGIGDAGDRAYNTL</sequence>
<proteinExistence type="inferred from homology"/>
<dbReference type="CDD" id="cd06223">
    <property type="entry name" value="PRTases_typeI"/>
    <property type="match status" value="1"/>
</dbReference>
<keyword evidence="9" id="KW-0342">GTP-binding</keyword>
<dbReference type="NCBIfam" id="NF001097">
    <property type="entry name" value="PRK00129.1"/>
    <property type="match status" value="1"/>
</dbReference>
<evidence type="ECO:0000256" key="10">
    <source>
        <dbReference type="ARBA" id="ARBA00052919"/>
    </source>
</evidence>
<dbReference type="GO" id="GO:0005525">
    <property type="term" value="F:GTP binding"/>
    <property type="evidence" value="ECO:0007669"/>
    <property type="project" value="UniProtKB-KW"/>
</dbReference>
<evidence type="ECO:0000256" key="9">
    <source>
        <dbReference type="ARBA" id="ARBA00023134"/>
    </source>
</evidence>
<reference evidence="15" key="1">
    <citation type="submission" date="2015-11" db="EMBL/GenBank/DDBJ databases">
        <authorList>
            <person name="Zhang Y."/>
            <person name="Guo Z."/>
        </authorList>
    </citation>
    <scope>NUCLEOTIDE SEQUENCE</scope>
    <source>
        <strain evidence="15">BN30871</strain>
    </source>
</reference>
<organism evidence="15">
    <name type="scientific">Sulfurovum sp. enrichment culture clone C5</name>
    <dbReference type="NCBI Taxonomy" id="497650"/>
    <lineage>
        <taxon>Bacteria</taxon>
        <taxon>Pseudomonadati</taxon>
        <taxon>Campylobacterota</taxon>
        <taxon>Epsilonproteobacteria</taxon>
        <taxon>Campylobacterales</taxon>
        <taxon>Sulfurovaceae</taxon>
        <taxon>Sulfurovum</taxon>
        <taxon>environmental samples</taxon>
    </lineage>
</organism>
<keyword evidence="5" id="KW-0021">Allosteric enzyme</keyword>
<dbReference type="InterPro" id="IPR005765">
    <property type="entry name" value="UPRT"/>
</dbReference>
<evidence type="ECO:0000256" key="7">
    <source>
        <dbReference type="ARBA" id="ARBA00022679"/>
    </source>
</evidence>
<dbReference type="Gene3D" id="3.40.50.2020">
    <property type="match status" value="1"/>
</dbReference>
<feature type="domain" description="Phosphoribosyltransferase" evidence="14">
    <location>
        <begin position="7"/>
        <end position="205"/>
    </location>
</feature>
<dbReference type="Pfam" id="PF14681">
    <property type="entry name" value="UPRTase"/>
    <property type="match status" value="1"/>
</dbReference>
<evidence type="ECO:0000259" key="14">
    <source>
        <dbReference type="Pfam" id="PF14681"/>
    </source>
</evidence>
<name>A0A0S4XQG2_9BACT</name>
<evidence type="ECO:0000256" key="13">
    <source>
        <dbReference type="NCBIfam" id="TIGR01091"/>
    </source>
</evidence>
<dbReference type="InterPro" id="IPR029057">
    <property type="entry name" value="PRTase-like"/>
</dbReference>
<evidence type="ECO:0000256" key="6">
    <source>
        <dbReference type="ARBA" id="ARBA00022676"/>
    </source>
</evidence>
<dbReference type="FunFam" id="3.40.50.2020:FF:000023">
    <property type="entry name" value="Probable uracil phosphoribosyltransferase"/>
    <property type="match status" value="1"/>
</dbReference>
<evidence type="ECO:0000256" key="1">
    <source>
        <dbReference type="ARBA" id="ARBA00001946"/>
    </source>
</evidence>
<dbReference type="EC" id="2.4.2.9" evidence="4 13"/>
<dbReference type="UniPathway" id="UPA00574">
    <property type="reaction ID" value="UER00636"/>
</dbReference>
<evidence type="ECO:0000256" key="12">
    <source>
        <dbReference type="ARBA" id="ARBA00072146"/>
    </source>
</evidence>
<dbReference type="SUPFAM" id="SSF53271">
    <property type="entry name" value="PRTase-like"/>
    <property type="match status" value="1"/>
</dbReference>
<dbReference type="AlphaFoldDB" id="A0A0S4XQG2"/>
<keyword evidence="7 15" id="KW-0808">Transferase</keyword>
<comment type="catalytic activity">
    <reaction evidence="10">
        <text>UMP + diphosphate = 5-phospho-alpha-D-ribose 1-diphosphate + uracil</text>
        <dbReference type="Rhea" id="RHEA:13017"/>
        <dbReference type="ChEBI" id="CHEBI:17568"/>
        <dbReference type="ChEBI" id="CHEBI:33019"/>
        <dbReference type="ChEBI" id="CHEBI:57865"/>
        <dbReference type="ChEBI" id="CHEBI:58017"/>
        <dbReference type="EC" id="2.4.2.9"/>
    </reaction>
</comment>
<comment type="function">
    <text evidence="11">Catalyzes the conversion of uracil and 5-phospho-alpha-D-ribose 1-diphosphate (PRPP) to UMP and diphosphate.</text>
</comment>
<gene>
    <name evidence="15" type="primary">upp</name>
    <name evidence="15" type="ORF">BN3087_760003</name>
</gene>
<dbReference type="EMBL" id="FAXN01000080">
    <property type="protein sequence ID" value="CUV66334.1"/>
    <property type="molecule type" value="Genomic_DNA"/>
</dbReference>
<comment type="similarity">
    <text evidence="3">Belongs to the UPRTase family.</text>
</comment>
<comment type="cofactor">
    <cofactor evidence="1">
        <name>Mg(2+)</name>
        <dbReference type="ChEBI" id="CHEBI:18420"/>
    </cofactor>
</comment>
<evidence type="ECO:0000256" key="5">
    <source>
        <dbReference type="ARBA" id="ARBA00022533"/>
    </source>
</evidence>
<evidence type="ECO:0000256" key="11">
    <source>
        <dbReference type="ARBA" id="ARBA00056901"/>
    </source>
</evidence>
<evidence type="ECO:0000256" key="4">
    <source>
        <dbReference type="ARBA" id="ARBA00011894"/>
    </source>
</evidence>
<accession>A0A0S4XQG2</accession>
<comment type="pathway">
    <text evidence="2">Pyrimidine metabolism; UMP biosynthesis via salvage pathway; UMP from uracil: step 1/1.</text>
</comment>
<dbReference type="GO" id="GO:0004845">
    <property type="term" value="F:uracil phosphoribosyltransferase activity"/>
    <property type="evidence" value="ECO:0007669"/>
    <property type="project" value="UniProtKB-UniRule"/>
</dbReference>
<evidence type="ECO:0000256" key="8">
    <source>
        <dbReference type="ARBA" id="ARBA00022741"/>
    </source>
</evidence>
<keyword evidence="6 15" id="KW-0328">Glycosyltransferase</keyword>
<evidence type="ECO:0000313" key="15">
    <source>
        <dbReference type="EMBL" id="CUV66334.1"/>
    </source>
</evidence>
<keyword evidence="8" id="KW-0547">Nucleotide-binding</keyword>
<evidence type="ECO:0000256" key="2">
    <source>
        <dbReference type="ARBA" id="ARBA00005180"/>
    </source>
</evidence>
<evidence type="ECO:0000256" key="3">
    <source>
        <dbReference type="ARBA" id="ARBA00009516"/>
    </source>
</evidence>
<dbReference type="GO" id="GO:0044206">
    <property type="term" value="P:UMP salvage"/>
    <property type="evidence" value="ECO:0007669"/>
    <property type="project" value="UniProtKB-UniPathway"/>
</dbReference>
<dbReference type="InterPro" id="IPR000836">
    <property type="entry name" value="PRTase_dom"/>
</dbReference>
<protein>
    <recommendedName>
        <fullName evidence="12 13">Uracil phosphoribosyltransferase</fullName>
        <ecNumber evidence="4 13">2.4.2.9</ecNumber>
    </recommendedName>
</protein>
<dbReference type="NCBIfam" id="TIGR01091">
    <property type="entry name" value="upp"/>
    <property type="match status" value="1"/>
</dbReference>